<accession>A0A8H5B515</accession>
<proteinExistence type="predicted"/>
<protein>
    <submittedName>
        <fullName evidence="2">Uncharacterized protein</fullName>
    </submittedName>
</protein>
<dbReference type="EMBL" id="JAACJK010000219">
    <property type="protein sequence ID" value="KAF5316864.1"/>
    <property type="molecule type" value="Genomic_DNA"/>
</dbReference>
<evidence type="ECO:0000313" key="2">
    <source>
        <dbReference type="EMBL" id="KAF5316864.1"/>
    </source>
</evidence>
<dbReference type="OrthoDB" id="432970at2759"/>
<comment type="caution">
    <text evidence="2">The sequence shown here is derived from an EMBL/GenBank/DDBJ whole genome shotgun (WGS) entry which is preliminary data.</text>
</comment>
<name>A0A8H5B515_9AGAR</name>
<reference evidence="2 3" key="1">
    <citation type="journal article" date="2020" name="ISME J.">
        <title>Uncovering the hidden diversity of litter-decomposition mechanisms in mushroom-forming fungi.</title>
        <authorList>
            <person name="Floudas D."/>
            <person name="Bentzer J."/>
            <person name="Ahren D."/>
            <person name="Johansson T."/>
            <person name="Persson P."/>
            <person name="Tunlid A."/>
        </authorList>
    </citation>
    <scope>NUCLEOTIDE SEQUENCE [LARGE SCALE GENOMIC DNA]</scope>
    <source>
        <strain evidence="2 3">CBS 175.51</strain>
    </source>
</reference>
<dbReference type="Proteomes" id="UP000541558">
    <property type="component" value="Unassembled WGS sequence"/>
</dbReference>
<evidence type="ECO:0000313" key="3">
    <source>
        <dbReference type="Proteomes" id="UP000541558"/>
    </source>
</evidence>
<organism evidence="2 3">
    <name type="scientific">Ephemerocybe angulata</name>
    <dbReference type="NCBI Taxonomy" id="980116"/>
    <lineage>
        <taxon>Eukaryota</taxon>
        <taxon>Fungi</taxon>
        <taxon>Dikarya</taxon>
        <taxon>Basidiomycota</taxon>
        <taxon>Agaricomycotina</taxon>
        <taxon>Agaricomycetes</taxon>
        <taxon>Agaricomycetidae</taxon>
        <taxon>Agaricales</taxon>
        <taxon>Agaricineae</taxon>
        <taxon>Psathyrellaceae</taxon>
        <taxon>Ephemerocybe</taxon>
    </lineage>
</organism>
<sequence>MASTASISISESESGSAVEGSSSTSGTSAAAPFVSIPSDITNVTVGTLANLAGLVPGDYDDQPESLRLRLVSIQLGLLQRAAQRIQFCLHHELAARHLPGLVANYRAVHDLISVPSILINAIAYTPYFARFCTTDAGRGLTVLQTRRITALSGAEANKLDHENVAEITQFYSTLLLLQGQEGIPPEDKRAVIIRLKRWRTMFKNFAITEQQIERCLGSLEGATGELRSMIQVAKVLLEAPLKRCASGETCERNVDDGKAPLLNCVKRQFMLPDARLLHLRSFRASTFQFANSWVKTVRFGTSTSSVAGT</sequence>
<dbReference type="AlphaFoldDB" id="A0A8H5B515"/>
<evidence type="ECO:0000256" key="1">
    <source>
        <dbReference type="SAM" id="MobiDB-lite"/>
    </source>
</evidence>
<feature type="region of interest" description="Disordered" evidence="1">
    <location>
        <begin position="1"/>
        <end position="26"/>
    </location>
</feature>
<keyword evidence="3" id="KW-1185">Reference proteome</keyword>
<gene>
    <name evidence="2" type="ORF">D9611_003681</name>
</gene>